<name>A0A8H4U9P7_9HYPO</name>
<evidence type="ECO:0000259" key="8">
    <source>
        <dbReference type="Pfam" id="PF03834"/>
    </source>
</evidence>
<dbReference type="GO" id="GO:0070914">
    <property type="term" value="P:UV-damage excision repair"/>
    <property type="evidence" value="ECO:0007669"/>
    <property type="project" value="TreeGrafter"/>
</dbReference>
<evidence type="ECO:0000256" key="6">
    <source>
        <dbReference type="ARBA" id="ARBA00023242"/>
    </source>
</evidence>
<dbReference type="InterPro" id="IPR004579">
    <property type="entry name" value="ERCC1/RAD10/SWI10"/>
</dbReference>
<dbReference type="OrthoDB" id="10262814at2759"/>
<evidence type="ECO:0000256" key="4">
    <source>
        <dbReference type="ARBA" id="ARBA00023125"/>
    </source>
</evidence>
<dbReference type="GO" id="GO:0006302">
    <property type="term" value="P:double-strand break repair"/>
    <property type="evidence" value="ECO:0007669"/>
    <property type="project" value="UniProtKB-ARBA"/>
</dbReference>
<feature type="compositionally biased region" description="Polar residues" evidence="7">
    <location>
        <begin position="303"/>
        <end position="316"/>
    </location>
</feature>
<dbReference type="AlphaFoldDB" id="A0A8H4U9P7"/>
<feature type="compositionally biased region" description="Polar residues" evidence="7">
    <location>
        <begin position="29"/>
        <end position="41"/>
    </location>
</feature>
<comment type="subcellular location">
    <subcellularLocation>
        <location evidence="1">Nucleus</location>
    </subcellularLocation>
</comment>
<reference evidence="9" key="2">
    <citation type="submission" date="2020-05" db="EMBL/GenBank/DDBJ databases">
        <authorList>
            <person name="Kim H.-S."/>
            <person name="Proctor R.H."/>
            <person name="Brown D.W."/>
        </authorList>
    </citation>
    <scope>NUCLEOTIDE SEQUENCE</scope>
    <source>
        <strain evidence="9">NRRL 22465</strain>
    </source>
</reference>
<dbReference type="GO" id="GO:0006312">
    <property type="term" value="P:mitotic recombination"/>
    <property type="evidence" value="ECO:0007669"/>
    <property type="project" value="TreeGrafter"/>
</dbReference>
<evidence type="ECO:0000313" key="9">
    <source>
        <dbReference type="EMBL" id="KAF4972269.1"/>
    </source>
</evidence>
<evidence type="ECO:0000256" key="7">
    <source>
        <dbReference type="SAM" id="MobiDB-lite"/>
    </source>
</evidence>
<sequence length="385" mass="41915">MDEDYGADEELLAAMAAADPAPVARRPIQQPTPHKIQQPTPQRLDKAPPPGSAGAKVVQPTPQALPQKQSGSTILVSPRQRGNPVLTSIRSMPWEYSDIPADFVMGLGTCAMFLSLKYHRLHPEYIYTRIRNLQGKYNLRILLTMVDIPNHETSLRELSKTSLVNNVTLVLCWSAAEAARYIELYKSYENATFGAIRGQQPSSYGDKLVEFVTVPRSLNKSDAVALVSNFGSLKNAVNADAEQLGMLNGWGGIKVKRWTAAVEEPFRVKKAAKRGAKATERTSKLDQALPLSSVPLREMASGGPSSRQSPSKNTPPTANPAARQFQFMDNTDDDEDDDEAALAAAIEESRKTAQTDEAKRASQADTNEQLSGGIADALAKLRESG</sequence>
<dbReference type="FunFam" id="3.40.50.10130:FF:000001">
    <property type="entry name" value="DNA excision repair protein ERCC-1"/>
    <property type="match status" value="1"/>
</dbReference>
<dbReference type="InterPro" id="IPR011335">
    <property type="entry name" value="Restrct_endonuc-II-like"/>
</dbReference>
<reference evidence="9" key="1">
    <citation type="journal article" date="2020" name="BMC Genomics">
        <title>Correction to: Identification and distribution of gene clusters required for synthesis of sphingolipid metabolism inhibitors in diverse species of the filamentous fungus Fusarium.</title>
        <authorList>
            <person name="Kim H.S."/>
            <person name="Lohmar J.M."/>
            <person name="Busman M."/>
            <person name="Brown D.W."/>
            <person name="Naumann T.A."/>
            <person name="Divon H.H."/>
            <person name="Lysoe E."/>
            <person name="Uhlig S."/>
            <person name="Proctor R.H."/>
        </authorList>
    </citation>
    <scope>NUCLEOTIDE SEQUENCE</scope>
    <source>
        <strain evidence="9">NRRL 22465</strain>
    </source>
</reference>
<gene>
    <name evidence="9" type="ORF">FZEAL_9629</name>
</gene>
<feature type="region of interest" description="Disordered" evidence="7">
    <location>
        <begin position="272"/>
        <end position="385"/>
    </location>
</feature>
<comment type="caution">
    <text evidence="9">The sequence shown here is derived from an EMBL/GenBank/DDBJ whole genome shotgun (WGS) entry which is preliminary data.</text>
</comment>
<feature type="region of interest" description="Disordered" evidence="7">
    <location>
        <begin position="1"/>
        <end position="77"/>
    </location>
</feature>
<feature type="compositionally biased region" description="Low complexity" evidence="7">
    <location>
        <begin position="12"/>
        <end position="24"/>
    </location>
</feature>
<dbReference type="Pfam" id="PF03834">
    <property type="entry name" value="Rad10"/>
    <property type="match status" value="1"/>
</dbReference>
<dbReference type="SUPFAM" id="SSF47781">
    <property type="entry name" value="RuvA domain 2-like"/>
    <property type="match status" value="1"/>
</dbReference>
<dbReference type="NCBIfam" id="TIGR00597">
    <property type="entry name" value="rad10"/>
    <property type="match status" value="1"/>
</dbReference>
<keyword evidence="5" id="KW-0234">DNA repair</keyword>
<dbReference type="GO" id="GO:0003684">
    <property type="term" value="F:damaged DNA binding"/>
    <property type="evidence" value="ECO:0007669"/>
    <property type="project" value="InterPro"/>
</dbReference>
<keyword evidence="6" id="KW-0539">Nucleus</keyword>
<feature type="compositionally biased region" description="Acidic residues" evidence="7">
    <location>
        <begin position="1"/>
        <end position="11"/>
    </location>
</feature>
<proteinExistence type="inferred from homology"/>
<feature type="compositionally biased region" description="Basic and acidic residues" evidence="7">
    <location>
        <begin position="347"/>
        <end position="362"/>
    </location>
</feature>
<evidence type="ECO:0000256" key="1">
    <source>
        <dbReference type="ARBA" id="ARBA00004123"/>
    </source>
</evidence>
<protein>
    <recommendedName>
        <fullName evidence="8">ERCC1-like central domain-containing protein</fullName>
    </recommendedName>
</protein>
<dbReference type="Proteomes" id="UP000635477">
    <property type="component" value="Unassembled WGS sequence"/>
</dbReference>
<evidence type="ECO:0000256" key="3">
    <source>
        <dbReference type="ARBA" id="ARBA00022763"/>
    </source>
</evidence>
<dbReference type="SUPFAM" id="SSF52980">
    <property type="entry name" value="Restriction endonuclease-like"/>
    <property type="match status" value="1"/>
</dbReference>
<keyword evidence="10" id="KW-1185">Reference proteome</keyword>
<feature type="compositionally biased region" description="Acidic residues" evidence="7">
    <location>
        <begin position="330"/>
        <end position="340"/>
    </location>
</feature>
<feature type="domain" description="ERCC1-like central" evidence="8">
    <location>
        <begin position="73"/>
        <end position="186"/>
    </location>
</feature>
<evidence type="ECO:0000256" key="2">
    <source>
        <dbReference type="ARBA" id="ARBA00008283"/>
    </source>
</evidence>
<dbReference type="InterPro" id="IPR047260">
    <property type="entry name" value="ERCC1-like_central_dom"/>
</dbReference>
<dbReference type="Gene3D" id="3.40.50.10130">
    <property type="match status" value="1"/>
</dbReference>
<comment type="similarity">
    <text evidence="2">Belongs to the ERCC1/RAD10/SWI10 family.</text>
</comment>
<dbReference type="PANTHER" id="PTHR12749">
    <property type="entry name" value="EXCISION REPAIR CROSS-COMPLEMENTING 1 ERCC1"/>
    <property type="match status" value="1"/>
</dbReference>
<dbReference type="Gene3D" id="1.10.150.20">
    <property type="entry name" value="5' to 3' exonuclease, C-terminal subdomain"/>
    <property type="match status" value="1"/>
</dbReference>
<dbReference type="GO" id="GO:0000110">
    <property type="term" value="C:nucleotide-excision repair factor 1 complex"/>
    <property type="evidence" value="ECO:0007669"/>
    <property type="project" value="TreeGrafter"/>
</dbReference>
<keyword evidence="4" id="KW-0238">DNA-binding</keyword>
<dbReference type="PANTHER" id="PTHR12749:SF0">
    <property type="entry name" value="DNA EXCISION REPAIR PROTEIN ERCC-1"/>
    <property type="match status" value="1"/>
</dbReference>
<accession>A0A8H4U9P7</accession>
<dbReference type="EMBL" id="JABEYC010000925">
    <property type="protein sequence ID" value="KAF4972269.1"/>
    <property type="molecule type" value="Genomic_DNA"/>
</dbReference>
<dbReference type="CDD" id="cd22325">
    <property type="entry name" value="ERCC1_C-like"/>
    <property type="match status" value="1"/>
</dbReference>
<keyword evidence="3" id="KW-0227">DNA damage</keyword>
<dbReference type="InterPro" id="IPR010994">
    <property type="entry name" value="RuvA_2-like"/>
</dbReference>
<dbReference type="GO" id="GO:0003697">
    <property type="term" value="F:single-stranded DNA binding"/>
    <property type="evidence" value="ECO:0007669"/>
    <property type="project" value="TreeGrafter"/>
</dbReference>
<feature type="compositionally biased region" description="Polar residues" evidence="7">
    <location>
        <begin position="60"/>
        <end position="75"/>
    </location>
</feature>
<organism evidence="9 10">
    <name type="scientific">Fusarium zealandicum</name>
    <dbReference type="NCBI Taxonomy" id="1053134"/>
    <lineage>
        <taxon>Eukaryota</taxon>
        <taxon>Fungi</taxon>
        <taxon>Dikarya</taxon>
        <taxon>Ascomycota</taxon>
        <taxon>Pezizomycotina</taxon>
        <taxon>Sordariomycetes</taxon>
        <taxon>Hypocreomycetidae</taxon>
        <taxon>Hypocreales</taxon>
        <taxon>Nectriaceae</taxon>
        <taxon>Fusarium</taxon>
        <taxon>Fusarium staphyleae species complex</taxon>
    </lineage>
</organism>
<dbReference type="GO" id="GO:0070522">
    <property type="term" value="C:ERCC4-ERCC1 complex"/>
    <property type="evidence" value="ECO:0007669"/>
    <property type="project" value="TreeGrafter"/>
</dbReference>
<evidence type="ECO:0000256" key="5">
    <source>
        <dbReference type="ARBA" id="ARBA00023204"/>
    </source>
</evidence>
<evidence type="ECO:0000313" key="10">
    <source>
        <dbReference type="Proteomes" id="UP000635477"/>
    </source>
</evidence>